<dbReference type="EMBL" id="CP059733">
    <property type="protein sequence ID" value="WDE08008.1"/>
    <property type="molecule type" value="Genomic_DNA"/>
</dbReference>
<organism evidence="2 3">
    <name type="scientific">Thalassomonas viridans</name>
    <dbReference type="NCBI Taxonomy" id="137584"/>
    <lineage>
        <taxon>Bacteria</taxon>
        <taxon>Pseudomonadati</taxon>
        <taxon>Pseudomonadota</taxon>
        <taxon>Gammaproteobacteria</taxon>
        <taxon>Alteromonadales</taxon>
        <taxon>Colwelliaceae</taxon>
        <taxon>Thalassomonas</taxon>
    </lineage>
</organism>
<dbReference type="AlphaFoldDB" id="A0AAF0CBU1"/>
<name>A0AAF0CBU1_9GAMM</name>
<dbReference type="InterPro" id="IPR012924">
    <property type="entry name" value="TfuA_core"/>
</dbReference>
<dbReference type="RefSeq" id="WP_044840169.1">
    <property type="nucleotide sequence ID" value="NZ_CP059733.1"/>
</dbReference>
<dbReference type="KEGG" id="tvd:SG34_014595"/>
<dbReference type="Pfam" id="PF07812">
    <property type="entry name" value="TfuA"/>
    <property type="match status" value="1"/>
</dbReference>
<accession>A0AAF0CBU1</accession>
<feature type="domain" description="TfuA-like core" evidence="1">
    <location>
        <begin position="48"/>
        <end position="167"/>
    </location>
</feature>
<reference evidence="2 3" key="1">
    <citation type="journal article" date="2015" name="Genome Announc.">
        <title>Draft Genome Sequences of Marine Isolates of Thalassomonas viridans and Thalassomonas actiniarum.</title>
        <authorList>
            <person name="Olonade I."/>
            <person name="van Zyl L.J."/>
            <person name="Trindade M."/>
        </authorList>
    </citation>
    <scope>NUCLEOTIDE SEQUENCE [LARGE SCALE GENOMIC DNA]</scope>
    <source>
        <strain evidence="2 3">XOM25</strain>
    </source>
</reference>
<evidence type="ECO:0000259" key="1">
    <source>
        <dbReference type="Pfam" id="PF07812"/>
    </source>
</evidence>
<reference evidence="2 3" key="2">
    <citation type="journal article" date="2022" name="Mar. Drugs">
        <title>Bioassay-Guided Fractionation Leads to the Detection of Cholic Acid Generated by the Rare Thalassomonas sp.</title>
        <authorList>
            <person name="Pheiffer F."/>
            <person name="Schneider Y.K."/>
            <person name="Hansen E.H."/>
            <person name="Andersen J.H."/>
            <person name="Isaksson J."/>
            <person name="Busche T."/>
            <person name="R C."/>
            <person name="Kalinowski J."/>
            <person name="Zyl L.V."/>
            <person name="Trindade M."/>
        </authorList>
    </citation>
    <scope>NUCLEOTIDE SEQUENCE [LARGE SCALE GENOMIC DNA]</scope>
    <source>
        <strain evidence="2 3">XOM25</strain>
    </source>
</reference>
<protein>
    <recommendedName>
        <fullName evidence="1">TfuA-like core domain-containing protein</fullName>
    </recommendedName>
</protein>
<evidence type="ECO:0000313" key="3">
    <source>
        <dbReference type="Proteomes" id="UP000032352"/>
    </source>
</evidence>
<proteinExistence type="predicted"/>
<gene>
    <name evidence="2" type="ORF">SG34_014595</name>
</gene>
<evidence type="ECO:0000313" key="2">
    <source>
        <dbReference type="EMBL" id="WDE08008.1"/>
    </source>
</evidence>
<keyword evidence="3" id="KW-1185">Reference proteome</keyword>
<dbReference type="Proteomes" id="UP000032352">
    <property type="component" value="Chromosome"/>
</dbReference>
<sequence>MSIIIFTGPTISPGQAGKWLTADYRPPAKQGDIYKASLEKPQIIVLIDGFFEKVPAVWHKEILFAMSQGIHVFGCSSMGALRAAELSLYGMVGMGEVYRQFNEGILEDDDEVTIIHTPQELNYQALSDAMVNIRATLAAACEQKLINREEKSALIELAKQTWYPRRTFKALLAQADFLPEARHRDLSQYIEHHTVNVKQNDAILLLKHLAANAGPGRLTGKKVDYVLSHTDAWEMLIQHEKQARVEQQVSFDMQDLHNELKLGGRFTELKTQALTRKIAIEKAQKHQQQVSQEQMQANLLAVSRQLDCIDNDQVNFAKLSQWFESQQLDLSQFDRLMQQQSQLSWLESTHDNVDQELLDILRLKSELALYNRRITDKKNKLQATPYTGDLSELGIRAEELWHWYFTFCLNREQPGDLMSFAKANGFKDIDELQQLVVQEYLYISLMKNNKIKG</sequence>